<feature type="transmembrane region" description="Helical" evidence="2">
    <location>
        <begin position="68"/>
        <end position="94"/>
    </location>
</feature>
<organism evidence="3 4">
    <name type="scientific">Tropicimonas sediminicola</name>
    <dbReference type="NCBI Taxonomy" id="1031541"/>
    <lineage>
        <taxon>Bacteria</taxon>
        <taxon>Pseudomonadati</taxon>
        <taxon>Pseudomonadota</taxon>
        <taxon>Alphaproteobacteria</taxon>
        <taxon>Rhodobacterales</taxon>
        <taxon>Roseobacteraceae</taxon>
        <taxon>Tropicimonas</taxon>
    </lineage>
</organism>
<evidence type="ECO:0000313" key="3">
    <source>
        <dbReference type="EMBL" id="SNT27028.1"/>
    </source>
</evidence>
<feature type="transmembrane region" description="Helical" evidence="2">
    <location>
        <begin position="38"/>
        <end position="62"/>
    </location>
</feature>
<evidence type="ECO:0000313" key="4">
    <source>
        <dbReference type="Proteomes" id="UP000198426"/>
    </source>
</evidence>
<keyword evidence="4" id="KW-1185">Reference proteome</keyword>
<evidence type="ECO:0000256" key="2">
    <source>
        <dbReference type="SAM" id="Phobius"/>
    </source>
</evidence>
<gene>
    <name evidence="3" type="ORF">SAMN05421757_10957</name>
</gene>
<dbReference type="OrthoDB" id="7874406at2"/>
<dbReference type="AlphaFoldDB" id="A0A239LAT8"/>
<proteinExistence type="predicted"/>
<name>A0A239LAT8_9RHOB</name>
<protein>
    <submittedName>
        <fullName evidence="3">Uncharacterized protein</fullName>
    </submittedName>
</protein>
<feature type="region of interest" description="Disordered" evidence="1">
    <location>
        <begin position="106"/>
        <end position="132"/>
    </location>
</feature>
<keyword evidence="2" id="KW-0472">Membrane</keyword>
<dbReference type="Proteomes" id="UP000198426">
    <property type="component" value="Unassembled WGS sequence"/>
</dbReference>
<keyword evidence="2" id="KW-0812">Transmembrane</keyword>
<keyword evidence="2" id="KW-1133">Transmembrane helix</keyword>
<dbReference type="RefSeq" id="WP_089234812.1">
    <property type="nucleotide sequence ID" value="NZ_FZOY01000009.1"/>
</dbReference>
<reference evidence="3 4" key="1">
    <citation type="submission" date="2017-06" db="EMBL/GenBank/DDBJ databases">
        <authorList>
            <person name="Kim H.J."/>
            <person name="Triplett B.A."/>
        </authorList>
    </citation>
    <scope>NUCLEOTIDE SEQUENCE [LARGE SCALE GENOMIC DNA]</scope>
    <source>
        <strain evidence="3 4">DSM 29339</strain>
    </source>
</reference>
<evidence type="ECO:0000256" key="1">
    <source>
        <dbReference type="SAM" id="MobiDB-lite"/>
    </source>
</evidence>
<accession>A0A239LAT8</accession>
<sequence>MHHAAILAASLGSLGLVCAIYYCNILSSPGSRLRGEMLAMILLSLLVGFFPLGLVGSVIGLANVLTGGFSLAVVLSAGADLVSLGAALATLVVFRALLKATNRRTHAPDNVTPLSPRPSSPSSTSGTFKKAA</sequence>
<feature type="transmembrane region" description="Helical" evidence="2">
    <location>
        <begin position="6"/>
        <end position="26"/>
    </location>
</feature>
<dbReference type="EMBL" id="FZOY01000009">
    <property type="protein sequence ID" value="SNT27028.1"/>
    <property type="molecule type" value="Genomic_DNA"/>
</dbReference>